<evidence type="ECO:0008006" key="3">
    <source>
        <dbReference type="Google" id="ProtNLM"/>
    </source>
</evidence>
<dbReference type="EMBL" id="JBDFQZ010000003">
    <property type="protein sequence ID" value="KAK9741362.1"/>
    <property type="molecule type" value="Genomic_DNA"/>
</dbReference>
<evidence type="ECO:0000313" key="2">
    <source>
        <dbReference type="Proteomes" id="UP001443914"/>
    </source>
</evidence>
<accession>A0AAW1M6Q5</accession>
<dbReference type="PANTHER" id="PTHR11439:SF522">
    <property type="entry name" value="REVERSE TRANSCRIPTASE TY1_COPIA-TYPE DOMAIN-CONTAINING PROTEIN"/>
    <property type="match status" value="1"/>
</dbReference>
<protein>
    <recommendedName>
        <fullName evidence="3">Reverse transcriptase Ty1/copia-type domain-containing protein</fullName>
    </recommendedName>
</protein>
<dbReference type="PANTHER" id="PTHR11439">
    <property type="entry name" value="GAG-POL-RELATED RETROTRANSPOSON"/>
    <property type="match status" value="1"/>
</dbReference>
<gene>
    <name evidence="1" type="ORF">RND81_03G100000</name>
</gene>
<organism evidence="1 2">
    <name type="scientific">Saponaria officinalis</name>
    <name type="common">Common soapwort</name>
    <name type="synonym">Lychnis saponaria</name>
    <dbReference type="NCBI Taxonomy" id="3572"/>
    <lineage>
        <taxon>Eukaryota</taxon>
        <taxon>Viridiplantae</taxon>
        <taxon>Streptophyta</taxon>
        <taxon>Embryophyta</taxon>
        <taxon>Tracheophyta</taxon>
        <taxon>Spermatophyta</taxon>
        <taxon>Magnoliopsida</taxon>
        <taxon>eudicotyledons</taxon>
        <taxon>Gunneridae</taxon>
        <taxon>Pentapetalae</taxon>
        <taxon>Caryophyllales</taxon>
        <taxon>Caryophyllaceae</taxon>
        <taxon>Caryophylleae</taxon>
        <taxon>Saponaria</taxon>
    </lineage>
</organism>
<dbReference type="AlphaFoldDB" id="A0AAW1M6Q5"/>
<sequence length="289" mass="32855">MIKYFIGLEITRSDEGIYINQRKYIMDILTDTGMEKAKSAPFPLPRGLHLTIDEGEILPEPEVYRTLIGRMLYLNITRPDLSYAVQHLSQFLSTPRQPHLQAAMHVVRYLQGTADTVLFYPADTDLQLRAFCDADWGSCRFTCKSLIGHCVFLGNSAISWKTKKQKTVSKSSAEPEYRSMSYTAGEIVWLIGILRDFQVNVPLPVQLNCDNKAAQHIAANPVFHERIKHLNIDCHYVRVKIQEGVLYTTYVKSGMQIADLMTKPLGQDQHFFLSSKLGLLFDILKANPT</sequence>
<keyword evidence="2" id="KW-1185">Reference proteome</keyword>
<name>A0AAW1M6Q5_SAPOF</name>
<dbReference type="CDD" id="cd09272">
    <property type="entry name" value="RNase_HI_RT_Ty1"/>
    <property type="match status" value="1"/>
</dbReference>
<dbReference type="Proteomes" id="UP001443914">
    <property type="component" value="Unassembled WGS sequence"/>
</dbReference>
<dbReference type="InterPro" id="IPR043502">
    <property type="entry name" value="DNA/RNA_pol_sf"/>
</dbReference>
<dbReference type="SUPFAM" id="SSF56672">
    <property type="entry name" value="DNA/RNA polymerases"/>
    <property type="match status" value="1"/>
</dbReference>
<evidence type="ECO:0000313" key="1">
    <source>
        <dbReference type="EMBL" id="KAK9741362.1"/>
    </source>
</evidence>
<comment type="caution">
    <text evidence="1">The sequence shown here is derived from an EMBL/GenBank/DDBJ whole genome shotgun (WGS) entry which is preliminary data.</text>
</comment>
<reference evidence="1" key="1">
    <citation type="submission" date="2024-03" db="EMBL/GenBank/DDBJ databases">
        <title>WGS assembly of Saponaria officinalis var. Norfolk2.</title>
        <authorList>
            <person name="Jenkins J."/>
            <person name="Shu S."/>
            <person name="Grimwood J."/>
            <person name="Barry K."/>
            <person name="Goodstein D."/>
            <person name="Schmutz J."/>
            <person name="Leebens-Mack J."/>
            <person name="Osbourn A."/>
        </authorList>
    </citation>
    <scope>NUCLEOTIDE SEQUENCE [LARGE SCALE GENOMIC DNA]</scope>
    <source>
        <strain evidence="1">JIC</strain>
    </source>
</reference>
<proteinExistence type="predicted"/>